<accession>A0A4Z1KTV5</accession>
<evidence type="ECO:0000256" key="1">
    <source>
        <dbReference type="SAM" id="MobiDB-lite"/>
    </source>
</evidence>
<dbReference type="AlphaFoldDB" id="A0A4Z1KTV5"/>
<evidence type="ECO:0000313" key="2">
    <source>
        <dbReference type="EMBL" id="TGO87943.1"/>
    </source>
</evidence>
<dbReference type="Proteomes" id="UP000297280">
    <property type="component" value="Unassembled WGS sequence"/>
</dbReference>
<evidence type="ECO:0000313" key="3">
    <source>
        <dbReference type="Proteomes" id="UP000297280"/>
    </source>
</evidence>
<reference evidence="2 3" key="1">
    <citation type="submission" date="2017-12" db="EMBL/GenBank/DDBJ databases">
        <title>Comparative genomics of Botrytis spp.</title>
        <authorList>
            <person name="Valero-Jimenez C.A."/>
            <person name="Tapia P."/>
            <person name="Veloso J."/>
            <person name="Silva-Moreno E."/>
            <person name="Staats M."/>
            <person name="Valdes J.H."/>
            <person name="Van Kan J.A.L."/>
        </authorList>
    </citation>
    <scope>NUCLEOTIDE SEQUENCE [LARGE SCALE GENOMIC DNA]</scope>
    <source>
        <strain evidence="2 3">MUCL3349</strain>
    </source>
</reference>
<dbReference type="EMBL" id="PQXO01000194">
    <property type="protein sequence ID" value="TGO87943.1"/>
    <property type="molecule type" value="Genomic_DNA"/>
</dbReference>
<comment type="caution">
    <text evidence="2">The sequence shown here is derived from an EMBL/GenBank/DDBJ whole genome shotgun (WGS) entry which is preliminary data.</text>
</comment>
<feature type="region of interest" description="Disordered" evidence="1">
    <location>
        <begin position="1"/>
        <end position="21"/>
    </location>
</feature>
<feature type="region of interest" description="Disordered" evidence="1">
    <location>
        <begin position="70"/>
        <end position="117"/>
    </location>
</feature>
<dbReference type="STRING" id="87229.A0A4Z1KTV5"/>
<proteinExistence type="predicted"/>
<protein>
    <submittedName>
        <fullName evidence="2">Uncharacterized protein</fullName>
    </submittedName>
</protein>
<organism evidence="2 3">
    <name type="scientific">Botrytis porri</name>
    <dbReference type="NCBI Taxonomy" id="87229"/>
    <lineage>
        <taxon>Eukaryota</taxon>
        <taxon>Fungi</taxon>
        <taxon>Dikarya</taxon>
        <taxon>Ascomycota</taxon>
        <taxon>Pezizomycotina</taxon>
        <taxon>Leotiomycetes</taxon>
        <taxon>Helotiales</taxon>
        <taxon>Sclerotiniaceae</taxon>
        <taxon>Botrytis</taxon>
    </lineage>
</organism>
<name>A0A4Z1KTV5_9HELO</name>
<sequence length="135" mass="14078">MDRRARAQYAAHNPNSILSTGPKEKFTSRLVIGGKFNPPMGKDFLAARIGGAGFGGRCGRLDGLGTVFGGERSYSGGRRAQSDGGLGRERRGNEQQQQLYNTGGVNRLGGRPGGFGGPGIITKGVKKILGNVSTA</sequence>
<feature type="compositionally biased region" description="Low complexity" evidence="1">
    <location>
        <begin position="94"/>
        <end position="105"/>
    </location>
</feature>
<gene>
    <name evidence="2" type="ORF">BPOR_0194g00140</name>
</gene>
<feature type="compositionally biased region" description="Gly residues" evidence="1">
    <location>
        <begin position="106"/>
        <end position="117"/>
    </location>
</feature>
<keyword evidence="3" id="KW-1185">Reference proteome</keyword>